<reference evidence="1 2" key="1">
    <citation type="submission" date="2024-01" db="EMBL/GenBank/DDBJ databases">
        <title>The complete chloroplast genome sequence of Lithospermum erythrorhizon: insights into the phylogenetic relationship among Boraginaceae species and the maternal lineages of purple gromwells.</title>
        <authorList>
            <person name="Okada T."/>
            <person name="Watanabe K."/>
        </authorList>
    </citation>
    <scope>NUCLEOTIDE SEQUENCE [LARGE SCALE GENOMIC DNA]</scope>
</reference>
<protein>
    <submittedName>
        <fullName evidence="1">Uncharacterized protein</fullName>
    </submittedName>
</protein>
<evidence type="ECO:0000313" key="1">
    <source>
        <dbReference type="EMBL" id="GAA0179315.1"/>
    </source>
</evidence>
<keyword evidence="2" id="KW-1185">Reference proteome</keyword>
<dbReference type="Proteomes" id="UP001454036">
    <property type="component" value="Unassembled WGS sequence"/>
</dbReference>
<comment type="caution">
    <text evidence="1">The sequence shown here is derived from an EMBL/GenBank/DDBJ whole genome shotgun (WGS) entry which is preliminary data.</text>
</comment>
<accession>A0AAV3RPN1</accession>
<dbReference type="EMBL" id="BAABME010044382">
    <property type="protein sequence ID" value="GAA0179315.1"/>
    <property type="molecule type" value="Genomic_DNA"/>
</dbReference>
<gene>
    <name evidence="1" type="ORF">LIER_44029</name>
</gene>
<sequence length="136" mass="15499">MDFSAIGYEGAAGNGLAFSPFSSSNDVVETNKHKWYGSNNVKHEERMEKCEDDWKDLKVAKTSECFFKEMRCNNGENVLSKDHHQQQQMISFSDCNSQMLSFAQHTSNVNSRIPGTFLFGKYINMIQCLLKNLLSI</sequence>
<proteinExistence type="predicted"/>
<organism evidence="1 2">
    <name type="scientific">Lithospermum erythrorhizon</name>
    <name type="common">Purple gromwell</name>
    <name type="synonym">Lithospermum officinale var. erythrorhizon</name>
    <dbReference type="NCBI Taxonomy" id="34254"/>
    <lineage>
        <taxon>Eukaryota</taxon>
        <taxon>Viridiplantae</taxon>
        <taxon>Streptophyta</taxon>
        <taxon>Embryophyta</taxon>
        <taxon>Tracheophyta</taxon>
        <taxon>Spermatophyta</taxon>
        <taxon>Magnoliopsida</taxon>
        <taxon>eudicotyledons</taxon>
        <taxon>Gunneridae</taxon>
        <taxon>Pentapetalae</taxon>
        <taxon>asterids</taxon>
        <taxon>lamiids</taxon>
        <taxon>Boraginales</taxon>
        <taxon>Boraginaceae</taxon>
        <taxon>Boraginoideae</taxon>
        <taxon>Lithospermeae</taxon>
        <taxon>Lithospermum</taxon>
    </lineage>
</organism>
<dbReference type="AlphaFoldDB" id="A0AAV3RPN1"/>
<evidence type="ECO:0000313" key="2">
    <source>
        <dbReference type="Proteomes" id="UP001454036"/>
    </source>
</evidence>
<name>A0AAV3RPN1_LITER</name>